<dbReference type="EMBL" id="JAOTPV010000014">
    <property type="protein sequence ID" value="KAJ4475589.1"/>
    <property type="molecule type" value="Genomic_DNA"/>
</dbReference>
<evidence type="ECO:0000256" key="1">
    <source>
        <dbReference type="SAM" id="SignalP"/>
    </source>
</evidence>
<comment type="caution">
    <text evidence="2">The sequence shown here is derived from an EMBL/GenBank/DDBJ whole genome shotgun (WGS) entry which is preliminary data.</text>
</comment>
<protein>
    <recommendedName>
        <fullName evidence="4">Secreted protein</fullName>
    </recommendedName>
</protein>
<organism evidence="2 3">
    <name type="scientific">Lentinula aciculospora</name>
    <dbReference type="NCBI Taxonomy" id="153920"/>
    <lineage>
        <taxon>Eukaryota</taxon>
        <taxon>Fungi</taxon>
        <taxon>Dikarya</taxon>
        <taxon>Basidiomycota</taxon>
        <taxon>Agaricomycotina</taxon>
        <taxon>Agaricomycetes</taxon>
        <taxon>Agaricomycetidae</taxon>
        <taxon>Agaricales</taxon>
        <taxon>Marasmiineae</taxon>
        <taxon>Omphalotaceae</taxon>
        <taxon>Lentinula</taxon>
    </lineage>
</organism>
<feature type="signal peptide" evidence="1">
    <location>
        <begin position="1"/>
        <end position="17"/>
    </location>
</feature>
<dbReference type="Proteomes" id="UP001150266">
    <property type="component" value="Unassembled WGS sequence"/>
</dbReference>
<accession>A0A9W9A7L6</accession>
<sequence>MISSCSICCFFTHLSFSACFHAAFFAASAIASILPSCDVTIQASVLNCFLESSFFLIHWLNLCFQIDASCAVMTACTCDKSCLAFKIVFSCSRSTRHLCISSSQSEGQ</sequence>
<feature type="chain" id="PRO_5040959610" description="Secreted protein" evidence="1">
    <location>
        <begin position="18"/>
        <end position="108"/>
    </location>
</feature>
<reference evidence="2" key="1">
    <citation type="submission" date="2022-08" db="EMBL/GenBank/DDBJ databases">
        <title>A Global Phylogenomic Analysis of the Shiitake Genus Lentinula.</title>
        <authorList>
            <consortium name="DOE Joint Genome Institute"/>
            <person name="Sierra-Patev S."/>
            <person name="Min B."/>
            <person name="Naranjo-Ortiz M."/>
            <person name="Looney B."/>
            <person name="Konkel Z."/>
            <person name="Slot J.C."/>
            <person name="Sakamoto Y."/>
            <person name="Steenwyk J.L."/>
            <person name="Rokas A."/>
            <person name="Carro J."/>
            <person name="Camarero S."/>
            <person name="Ferreira P."/>
            <person name="Molpeceres G."/>
            <person name="Ruiz-Duenas F.J."/>
            <person name="Serrano A."/>
            <person name="Henrissat B."/>
            <person name="Drula E."/>
            <person name="Hughes K.W."/>
            <person name="Mata J.L."/>
            <person name="Ishikawa N.K."/>
            <person name="Vargas-Isla R."/>
            <person name="Ushijima S."/>
            <person name="Smith C.A."/>
            <person name="Ahrendt S."/>
            <person name="Andreopoulos W."/>
            <person name="He G."/>
            <person name="Labutti K."/>
            <person name="Lipzen A."/>
            <person name="Ng V."/>
            <person name="Riley R."/>
            <person name="Sandor L."/>
            <person name="Barry K."/>
            <person name="Martinez A.T."/>
            <person name="Xiao Y."/>
            <person name="Gibbons J.G."/>
            <person name="Terashima K."/>
            <person name="Grigoriev I.V."/>
            <person name="Hibbett D.S."/>
        </authorList>
    </citation>
    <scope>NUCLEOTIDE SEQUENCE</scope>
    <source>
        <strain evidence="2">JLM2183</strain>
    </source>
</reference>
<evidence type="ECO:0000313" key="3">
    <source>
        <dbReference type="Proteomes" id="UP001150266"/>
    </source>
</evidence>
<proteinExistence type="predicted"/>
<evidence type="ECO:0008006" key="4">
    <source>
        <dbReference type="Google" id="ProtNLM"/>
    </source>
</evidence>
<evidence type="ECO:0000313" key="2">
    <source>
        <dbReference type="EMBL" id="KAJ4475589.1"/>
    </source>
</evidence>
<dbReference type="AlphaFoldDB" id="A0A9W9A7L6"/>
<name>A0A9W9A7L6_9AGAR</name>
<keyword evidence="1" id="KW-0732">Signal</keyword>
<gene>
    <name evidence="2" type="ORF">J3R30DRAFT_3500842</name>
</gene>
<keyword evidence="3" id="KW-1185">Reference proteome</keyword>